<keyword evidence="3" id="KW-1185">Reference proteome</keyword>
<evidence type="ECO:0000313" key="3">
    <source>
        <dbReference type="Proteomes" id="UP000278962"/>
    </source>
</evidence>
<dbReference type="Pfam" id="PF12840">
    <property type="entry name" value="HTH_20"/>
    <property type="match status" value="1"/>
</dbReference>
<dbReference type="SMART" id="SM00418">
    <property type="entry name" value="HTH_ARSR"/>
    <property type="match status" value="1"/>
</dbReference>
<dbReference type="Gene3D" id="1.10.10.10">
    <property type="entry name" value="Winged helix-like DNA-binding domain superfamily/Winged helix DNA-binding domain"/>
    <property type="match status" value="1"/>
</dbReference>
<dbReference type="RefSeq" id="WP_121250209.1">
    <property type="nucleotide sequence ID" value="NZ_RBIL01000001.1"/>
</dbReference>
<accession>A0A660LBS5</accession>
<dbReference type="SUPFAM" id="SSF46785">
    <property type="entry name" value="Winged helix' DNA-binding domain"/>
    <property type="match status" value="1"/>
</dbReference>
<sequence>MPGVDDVFAALSDPTRREVLRSVAQRPELTASRLAGELPITRQAVAKHLAALQHAGLVEPRREGRETRYTVTPAPLMDAMDWMAEVGAQWDTRLARLVQRARG</sequence>
<dbReference type="OrthoDB" id="3630048at2"/>
<dbReference type="PROSITE" id="PS50987">
    <property type="entry name" value="HTH_ARSR_2"/>
    <property type="match status" value="1"/>
</dbReference>
<dbReference type="Proteomes" id="UP000278962">
    <property type="component" value="Unassembled WGS sequence"/>
</dbReference>
<dbReference type="NCBIfam" id="NF033788">
    <property type="entry name" value="HTH_metalloreg"/>
    <property type="match status" value="1"/>
</dbReference>
<dbReference type="InterPro" id="IPR036390">
    <property type="entry name" value="WH_DNA-bd_sf"/>
</dbReference>
<protein>
    <submittedName>
        <fullName evidence="2">ArsR family transcriptional regulator</fullName>
    </submittedName>
</protein>
<dbReference type="InterPro" id="IPR001845">
    <property type="entry name" value="HTH_ArsR_DNA-bd_dom"/>
</dbReference>
<comment type="caution">
    <text evidence="2">The sequence shown here is derived from an EMBL/GenBank/DDBJ whole genome shotgun (WGS) entry which is preliminary data.</text>
</comment>
<feature type="domain" description="HTH arsR-type" evidence="1">
    <location>
        <begin position="1"/>
        <end position="91"/>
    </location>
</feature>
<evidence type="ECO:0000259" key="1">
    <source>
        <dbReference type="PROSITE" id="PS50987"/>
    </source>
</evidence>
<reference evidence="2 3" key="1">
    <citation type="submission" date="2018-10" db="EMBL/GenBank/DDBJ databases">
        <title>Genomic Encyclopedia of Archaeal and Bacterial Type Strains, Phase II (KMG-II): from individual species to whole genera.</title>
        <authorList>
            <person name="Goeker M."/>
        </authorList>
    </citation>
    <scope>NUCLEOTIDE SEQUENCE [LARGE SCALE GENOMIC DNA]</scope>
    <source>
        <strain evidence="2 3">DSM 14954</strain>
    </source>
</reference>
<dbReference type="InterPro" id="IPR011991">
    <property type="entry name" value="ArsR-like_HTH"/>
</dbReference>
<dbReference type="CDD" id="cd00090">
    <property type="entry name" value="HTH_ARSR"/>
    <property type="match status" value="1"/>
</dbReference>
<organism evidence="2 3">
    <name type="scientific">Solirubrobacter pauli</name>
    <dbReference type="NCBI Taxonomy" id="166793"/>
    <lineage>
        <taxon>Bacteria</taxon>
        <taxon>Bacillati</taxon>
        <taxon>Actinomycetota</taxon>
        <taxon>Thermoleophilia</taxon>
        <taxon>Solirubrobacterales</taxon>
        <taxon>Solirubrobacteraceae</taxon>
        <taxon>Solirubrobacter</taxon>
    </lineage>
</organism>
<dbReference type="EMBL" id="RBIL01000001">
    <property type="protein sequence ID" value="RKQ92517.1"/>
    <property type="molecule type" value="Genomic_DNA"/>
</dbReference>
<dbReference type="AlphaFoldDB" id="A0A660LBS5"/>
<name>A0A660LBS5_9ACTN</name>
<dbReference type="PANTHER" id="PTHR38600:SF2">
    <property type="entry name" value="SLL0088 PROTEIN"/>
    <property type="match status" value="1"/>
</dbReference>
<dbReference type="GO" id="GO:0003700">
    <property type="term" value="F:DNA-binding transcription factor activity"/>
    <property type="evidence" value="ECO:0007669"/>
    <property type="project" value="InterPro"/>
</dbReference>
<dbReference type="PRINTS" id="PR00778">
    <property type="entry name" value="HTHARSR"/>
</dbReference>
<proteinExistence type="predicted"/>
<dbReference type="PANTHER" id="PTHR38600">
    <property type="entry name" value="TRANSCRIPTIONAL REGULATORY PROTEIN"/>
    <property type="match status" value="1"/>
</dbReference>
<gene>
    <name evidence="2" type="ORF">C8N24_2367</name>
</gene>
<evidence type="ECO:0000313" key="2">
    <source>
        <dbReference type="EMBL" id="RKQ92517.1"/>
    </source>
</evidence>
<dbReference type="InterPro" id="IPR036388">
    <property type="entry name" value="WH-like_DNA-bd_sf"/>
</dbReference>